<dbReference type="PANTHER" id="PTHR12276">
    <property type="entry name" value="EPSIN/ENT-RELATED"/>
    <property type="match status" value="1"/>
</dbReference>
<dbReference type="Pfam" id="PF01417">
    <property type="entry name" value="ENTH"/>
    <property type="match status" value="1"/>
</dbReference>
<feature type="domain" description="ENTH" evidence="8">
    <location>
        <begin position="21"/>
        <end position="153"/>
    </location>
</feature>
<evidence type="ECO:0000256" key="6">
    <source>
        <dbReference type="SAM" id="Coils"/>
    </source>
</evidence>
<keyword evidence="5" id="KW-0446">Lipid-binding</keyword>
<dbReference type="PROSITE" id="PS50330">
    <property type="entry name" value="UIM"/>
    <property type="match status" value="1"/>
</dbReference>
<comment type="subcellular location">
    <subcellularLocation>
        <location evidence="1">Cytoplasm</location>
    </subcellularLocation>
</comment>
<evidence type="ECO:0000256" key="4">
    <source>
        <dbReference type="ARBA" id="ARBA00022553"/>
    </source>
</evidence>
<evidence type="ECO:0000313" key="11">
    <source>
        <dbReference type="RefSeq" id="XP_017774589.1"/>
    </source>
</evidence>
<dbReference type="GeneID" id="108561249"/>
<dbReference type="CDD" id="cd16990">
    <property type="entry name" value="ENTH_Epsin"/>
    <property type="match status" value="1"/>
</dbReference>
<feature type="compositionally biased region" description="Polar residues" evidence="7">
    <location>
        <begin position="188"/>
        <end position="197"/>
    </location>
</feature>
<dbReference type="InterPro" id="IPR003903">
    <property type="entry name" value="UIM_dom"/>
</dbReference>
<evidence type="ECO:0000313" key="10">
    <source>
        <dbReference type="RefSeq" id="XP_017774588.1"/>
    </source>
</evidence>
<dbReference type="SMART" id="SM00273">
    <property type="entry name" value="ENTH"/>
    <property type="match status" value="1"/>
</dbReference>
<keyword evidence="3" id="KW-0963">Cytoplasm</keyword>
<dbReference type="PROSITE" id="PS50942">
    <property type="entry name" value="ENTH"/>
    <property type="match status" value="1"/>
</dbReference>
<evidence type="ECO:0000259" key="8">
    <source>
        <dbReference type="PROSITE" id="PS50942"/>
    </source>
</evidence>
<dbReference type="InterPro" id="IPR008942">
    <property type="entry name" value="ENTH_VHS"/>
</dbReference>
<proteinExistence type="inferred from homology"/>
<reference evidence="10 11" key="1">
    <citation type="submission" date="2025-05" db="UniProtKB">
        <authorList>
            <consortium name="RefSeq"/>
        </authorList>
    </citation>
    <scope>IDENTIFICATION</scope>
    <source>
        <tissue evidence="10 11">Whole Larva</tissue>
    </source>
</reference>
<evidence type="ECO:0000256" key="1">
    <source>
        <dbReference type="ARBA" id="ARBA00004496"/>
    </source>
</evidence>
<dbReference type="SMART" id="SM00726">
    <property type="entry name" value="UIM"/>
    <property type="match status" value="2"/>
</dbReference>
<accession>A0ABM1MJ39</accession>
<feature type="region of interest" description="Disordered" evidence="7">
    <location>
        <begin position="168"/>
        <end position="200"/>
    </location>
</feature>
<feature type="region of interest" description="Disordered" evidence="7">
    <location>
        <begin position="524"/>
        <end position="564"/>
    </location>
</feature>
<dbReference type="PANTHER" id="PTHR12276:SF115">
    <property type="entry name" value="FI19443P1"/>
    <property type="match status" value="1"/>
</dbReference>
<dbReference type="Proteomes" id="UP000695000">
    <property type="component" value="Unplaced"/>
</dbReference>
<dbReference type="SUPFAM" id="SSF48464">
    <property type="entry name" value="ENTH/VHS domain"/>
    <property type="match status" value="1"/>
</dbReference>
<evidence type="ECO:0000256" key="2">
    <source>
        <dbReference type="ARBA" id="ARBA00010130"/>
    </source>
</evidence>
<name>A0ABM1MJ39_NICVS</name>
<keyword evidence="9" id="KW-1185">Reference proteome</keyword>
<evidence type="ECO:0000256" key="5">
    <source>
        <dbReference type="ARBA" id="ARBA00023121"/>
    </source>
</evidence>
<dbReference type="RefSeq" id="XP_017774589.1">
    <property type="nucleotide sequence ID" value="XM_017919100.1"/>
</dbReference>
<dbReference type="InterPro" id="IPR013809">
    <property type="entry name" value="ENTH"/>
</dbReference>
<feature type="compositionally biased region" description="Low complexity" evidence="7">
    <location>
        <begin position="524"/>
        <end position="550"/>
    </location>
</feature>
<evidence type="ECO:0000313" key="9">
    <source>
        <dbReference type="Proteomes" id="UP000695000"/>
    </source>
</evidence>
<organism evidence="9 11">
    <name type="scientific">Nicrophorus vespilloides</name>
    <name type="common">Boreal carrion beetle</name>
    <dbReference type="NCBI Taxonomy" id="110193"/>
    <lineage>
        <taxon>Eukaryota</taxon>
        <taxon>Metazoa</taxon>
        <taxon>Ecdysozoa</taxon>
        <taxon>Arthropoda</taxon>
        <taxon>Hexapoda</taxon>
        <taxon>Insecta</taxon>
        <taxon>Pterygota</taxon>
        <taxon>Neoptera</taxon>
        <taxon>Endopterygota</taxon>
        <taxon>Coleoptera</taxon>
        <taxon>Polyphaga</taxon>
        <taxon>Staphyliniformia</taxon>
        <taxon>Silphidae</taxon>
        <taxon>Nicrophorinae</taxon>
        <taxon>Nicrophorus</taxon>
    </lineage>
</organism>
<dbReference type="Gene3D" id="1.25.40.90">
    <property type="match status" value="1"/>
</dbReference>
<dbReference type="RefSeq" id="XP_017774588.1">
    <property type="nucleotide sequence ID" value="XM_017919099.1"/>
</dbReference>
<sequence length="564" mass="61053">MKRTGGAMQVNVAGLRRNLMNLAHNYSDAQRKVREATSNDTWGPSSTIMAEISDLTYNVLASTEIMQMIWKRLNDHGRNWRHVYKALVLLEYLIKTGSEKVGQQCKENIYAIQTLKDFQHMDEAGKDQGQNVREKAKQLVALLNDDERLKSERARALKAKERFAQNASGFGSDGGLDTPASPRFPAFQGSSEWNTSRDSVELPRDLEVARPQTAGEEELQLQLALAMSREEAEQEEQKRRSDDVRLQLALSQSQQDFKTTQDKPGSAPINLLDVGLDEASNNVDPWGMPQAQKAQVAASSPWRSGGGTSPVPQPFVDPWIPTAMPRPPSQQGKLPVRPMADPWNSKVTPTPLVETAIRNDPWSPVSQSSSDLDDFDAITNRNRTISPLPATNGTTNGNNNNTLIPDPFELNLLGDMLPLTNESSPSTGATKKTPHSFLGENSALVNLDNLVTVGKPANQLGAANPFSDGTAPAPVAAPPRPIFNPQPPKPTMNQIKQTAPFIAGGELGYGQSAVQAAFASNGAAAPSVATQPDPWAPAPATTNTAALGTPWMKPGEAHANPFLS</sequence>
<gene>
    <name evidence="10 11" type="primary">LOC108561249</name>
</gene>
<keyword evidence="6" id="KW-0175">Coiled coil</keyword>
<evidence type="ECO:0000256" key="3">
    <source>
        <dbReference type="ARBA" id="ARBA00022490"/>
    </source>
</evidence>
<protein>
    <submittedName>
        <fullName evidence="10 11">Epsin-2 isoform X1</fullName>
    </submittedName>
</protein>
<comment type="similarity">
    <text evidence="2">Belongs to the epsin family.</text>
</comment>
<evidence type="ECO:0000256" key="7">
    <source>
        <dbReference type="SAM" id="MobiDB-lite"/>
    </source>
</evidence>
<keyword evidence="4" id="KW-0597">Phosphoprotein</keyword>
<feature type="coiled-coil region" evidence="6">
    <location>
        <begin position="12"/>
        <end position="39"/>
    </location>
</feature>